<proteinExistence type="predicted"/>
<dbReference type="InterPro" id="IPR023829">
    <property type="entry name" value="PGA_PgaD"/>
</dbReference>
<feature type="transmembrane region" description="Helical" evidence="1">
    <location>
        <begin position="21"/>
        <end position="46"/>
    </location>
</feature>
<protein>
    <submittedName>
        <fullName evidence="2">Poly-beta-1,6-N-acetyl-D-glucosamine biosynthesis protein PgaD</fullName>
    </submittedName>
</protein>
<evidence type="ECO:0000313" key="2">
    <source>
        <dbReference type="EMBL" id="QWF71410.1"/>
    </source>
</evidence>
<dbReference type="EMBL" id="CP073754">
    <property type="protein sequence ID" value="QWF71410.1"/>
    <property type="molecule type" value="Genomic_DNA"/>
</dbReference>
<keyword evidence="1" id="KW-1133">Transmembrane helix</keyword>
<dbReference type="GO" id="GO:0043709">
    <property type="term" value="P:cell adhesion involved in single-species biofilm formation"/>
    <property type="evidence" value="ECO:0007669"/>
    <property type="project" value="InterPro"/>
</dbReference>
<gene>
    <name evidence="2" type="primary">pgaD</name>
    <name evidence="2" type="ORF">KEF85_02685</name>
</gene>
<dbReference type="RefSeq" id="WP_215583195.1">
    <property type="nucleotide sequence ID" value="NZ_CP073754.1"/>
</dbReference>
<dbReference type="Pfam" id="PF13994">
    <property type="entry name" value="PgaD"/>
    <property type="match status" value="1"/>
</dbReference>
<evidence type="ECO:0000256" key="1">
    <source>
        <dbReference type="SAM" id="Phobius"/>
    </source>
</evidence>
<name>A0A975MP86_9GAMM</name>
<reference evidence="2" key="1">
    <citation type="submission" date="2021-04" db="EMBL/GenBank/DDBJ databases">
        <title>Draft genome sequence data of methanotrophic Methylovulum sp. strain S1L and Methylomonas sp. strain S2AM isolated from boreal lake water columns.</title>
        <authorList>
            <person name="Rissanen A.J."/>
            <person name="Mangayil R."/>
            <person name="Svenning M.M."/>
            <person name="Khanongnuch R."/>
        </authorList>
    </citation>
    <scope>NUCLEOTIDE SEQUENCE</scope>
    <source>
        <strain evidence="2">S2AM</strain>
    </source>
</reference>
<feature type="transmembrane region" description="Helical" evidence="1">
    <location>
        <begin position="74"/>
        <end position="92"/>
    </location>
</feature>
<keyword evidence="1" id="KW-0472">Membrane</keyword>
<dbReference type="AlphaFoldDB" id="A0A975MP86"/>
<dbReference type="NCBIfam" id="TIGR03940">
    <property type="entry name" value="PGA_PgaD"/>
    <property type="match status" value="1"/>
</dbReference>
<keyword evidence="1" id="KW-0812">Transmembrane</keyword>
<keyword evidence="3" id="KW-1185">Reference proteome</keyword>
<dbReference type="KEGG" id="mpad:KEF85_02685"/>
<organism evidence="2 3">
    <name type="scientific">Methylomonas paludis</name>
    <dbReference type="NCBI Taxonomy" id="1173101"/>
    <lineage>
        <taxon>Bacteria</taxon>
        <taxon>Pseudomonadati</taxon>
        <taxon>Pseudomonadota</taxon>
        <taxon>Gammaproteobacteria</taxon>
        <taxon>Methylococcales</taxon>
        <taxon>Methylococcaceae</taxon>
        <taxon>Methylomonas</taxon>
    </lineage>
</organism>
<dbReference type="Proteomes" id="UP000676649">
    <property type="component" value="Chromosome"/>
</dbReference>
<evidence type="ECO:0000313" key="3">
    <source>
        <dbReference type="Proteomes" id="UP000676649"/>
    </source>
</evidence>
<sequence length="145" mass="16784">MKDIIINQPHLQSFRQKCGSIFLSICSWLLWLYFLLPLFTLGGWLLGVKNLSDEIRWFGGYKTLLELLEMYGEIILVIALLWLLWSFCLSWLHDSIQPKRVNQVSDQQLCLAFHVNESCLQVVRAAQKVTVYFDDTAGITSIQTD</sequence>
<accession>A0A975MP86</accession>